<dbReference type="AlphaFoldDB" id="A0AA35XTS9"/>
<dbReference type="Gene3D" id="3.40.50.150">
    <property type="entry name" value="Vaccinia Virus protein VP39"/>
    <property type="match status" value="1"/>
</dbReference>
<evidence type="ECO:0000259" key="4">
    <source>
        <dbReference type="Pfam" id="PF06634"/>
    </source>
</evidence>
<evidence type="ECO:0000256" key="2">
    <source>
        <dbReference type="ARBA" id="ARBA00022679"/>
    </source>
</evidence>
<evidence type="ECO:0000256" key="1">
    <source>
        <dbReference type="ARBA" id="ARBA00022603"/>
    </source>
</evidence>
<feature type="compositionally biased region" description="Acidic residues" evidence="3">
    <location>
        <begin position="824"/>
        <end position="836"/>
    </location>
</feature>
<dbReference type="SUPFAM" id="SSF53335">
    <property type="entry name" value="S-adenosyl-L-methionine-dependent methyltransferases"/>
    <property type="match status" value="2"/>
</dbReference>
<dbReference type="Proteomes" id="UP001158598">
    <property type="component" value="Chromosome"/>
</dbReference>
<evidence type="ECO:0000313" key="5">
    <source>
        <dbReference type="EMBL" id="CAI8817898.1"/>
    </source>
</evidence>
<evidence type="ECO:0000313" key="6">
    <source>
        <dbReference type="Proteomes" id="UP001158598"/>
    </source>
</evidence>
<accession>A0AA35XTS9</accession>
<dbReference type="GO" id="GO:0003676">
    <property type="term" value="F:nucleic acid binding"/>
    <property type="evidence" value="ECO:0007669"/>
    <property type="project" value="InterPro"/>
</dbReference>
<feature type="domain" description="DUF1156" evidence="4">
    <location>
        <begin position="15"/>
        <end position="66"/>
    </location>
</feature>
<dbReference type="PROSITE" id="PS00092">
    <property type="entry name" value="N6_MTASE"/>
    <property type="match status" value="1"/>
</dbReference>
<keyword evidence="2" id="KW-0808">Transferase</keyword>
<proteinExistence type="predicted"/>
<dbReference type="REBASE" id="702829">
    <property type="entry name" value="M.McaNorORF1884P"/>
</dbReference>
<dbReference type="InterPro" id="IPR002052">
    <property type="entry name" value="DNA_methylase_N6_adenine_CS"/>
</dbReference>
<protein>
    <submittedName>
        <fullName evidence="5">DNA methylase</fullName>
    </submittedName>
</protein>
<keyword evidence="1 5" id="KW-0489">Methyltransferase</keyword>
<dbReference type="GO" id="GO:0008168">
    <property type="term" value="F:methyltransferase activity"/>
    <property type="evidence" value="ECO:0007669"/>
    <property type="project" value="UniProtKB-KW"/>
</dbReference>
<sequence>MTNQALPKRLIEVDLPIKRISAHSRREKSIRHGHISTLHIWWARRPLAACRAVICAALWPDPADEHCPPAFREAARKAMLDWARNHLALVSAESFPRLVAIQKDAARLDDALELRHALLDFIADFANWDNSTVKEYLDTSRALTQAAHEALGGASGTRPLVVDPFAGGGSIPLEALRVGADAFASDLNPIPVLLNKVVLEYIPKYGHRLADEVRKWGAWIKQEAEKELAEFYPKDPDGAMPIAYLWARTIRCEGPGCGVEVPLMRSLWLAKRANRSVALQLLPDHRGKRVDLRIIVKQRHGWSDQTDSTNGINAPKLDGTVRRGSATCPCCGYTTPVARVREQLKARNGGANSARLVCVVTTRRGESGRQYRLPTERDLLAVDKASKRLEELARSNTNELALVPNEELPLMSGVFNVPIYGHTTWGSLFSYRQALTLSTIARLLRELGNSPHSLEEGILATLCMCLGRQADNLTSLVTWTPGGEFQGHTFTRQALGMIMDFAEVNPWSGGSGDWSGAVDWVARVCDEIASAALSMGHVQQASATQHPLPDDSVASVITDPPYYNAVPYADLAQFFYVWLRRSVTGGLSDLFRERETPKDQEICEMAGWDPARYPQKNGKWFELQMTAAMSEARRVQRPDGISVVVFAHKTTGGWESMLQAMIEAGWILVASWPIDTERGARLRARNSAALGSSVHLVCRPRENPDGSLRTGDVGDWRDVLAELPRRIHEWMPRLAEEGVVGADAIFACLGPALEIFSRYSRVEKASGEVVTLREYLEQVWAAVAKEALAQVFKDADTAGFEPDARLTAMWLWTLNAGAINGDESPADEEEADDEEETKGKSAKAKGGFVLEYDAARKIAQGLGAHLEDLDHVVEVSGESARLLPVSERTQYLFGKEQADAPTGGRKKKAAQMDLFGELTKIGADETAWTEKTVKKIGETTLDRVHQAMILFAAGRGEALKRFLVEDGAGRDQRFWRLAQALSALYPSATSEKRWVDGVLARKKGLGL</sequence>
<gene>
    <name evidence="5" type="ORF">MCNOR_1884</name>
</gene>
<dbReference type="InterPro" id="IPR029063">
    <property type="entry name" value="SAM-dependent_MTases_sf"/>
</dbReference>
<feature type="region of interest" description="Disordered" evidence="3">
    <location>
        <begin position="821"/>
        <end position="842"/>
    </location>
</feature>
<dbReference type="EMBL" id="OX458332">
    <property type="protein sequence ID" value="CAI8817898.1"/>
    <property type="molecule type" value="Genomic_DNA"/>
</dbReference>
<reference evidence="5" key="1">
    <citation type="submission" date="2023-03" db="EMBL/GenBank/DDBJ databases">
        <authorList>
            <person name="Pearce D."/>
        </authorList>
    </citation>
    <scope>NUCLEOTIDE SEQUENCE</scope>
    <source>
        <strain evidence="5">Mc</strain>
    </source>
</reference>
<organism evidence="5 6">
    <name type="scientific">Methylococcus capsulatus</name>
    <dbReference type="NCBI Taxonomy" id="414"/>
    <lineage>
        <taxon>Bacteria</taxon>
        <taxon>Pseudomonadati</taxon>
        <taxon>Pseudomonadota</taxon>
        <taxon>Gammaproteobacteria</taxon>
        <taxon>Methylococcales</taxon>
        <taxon>Methylococcaceae</taxon>
        <taxon>Methylococcus</taxon>
    </lineage>
</organism>
<dbReference type="GO" id="GO:0032259">
    <property type="term" value="P:methylation"/>
    <property type="evidence" value="ECO:0007669"/>
    <property type="project" value="UniProtKB-KW"/>
</dbReference>
<dbReference type="Pfam" id="PF06634">
    <property type="entry name" value="DUF1156"/>
    <property type="match status" value="1"/>
</dbReference>
<name>A0AA35XTS9_METCP</name>
<evidence type="ECO:0000256" key="3">
    <source>
        <dbReference type="SAM" id="MobiDB-lite"/>
    </source>
</evidence>
<dbReference type="InterPro" id="IPR009537">
    <property type="entry name" value="DUF1156"/>
</dbReference>
<dbReference type="RefSeq" id="WP_282213183.1">
    <property type="nucleotide sequence ID" value="NZ_OX458332.1"/>
</dbReference>